<comment type="caution">
    <text evidence="2">The sequence shown here is derived from an EMBL/GenBank/DDBJ whole genome shotgun (WGS) entry which is preliminary data.</text>
</comment>
<sequence length="75" mass="8591">MATTVKLRKVGNSVGLTLPREELARLRVGEGDELYLTVDSGGMYLRPYDPLFEKKMKLFERTNSKFRNALKELAK</sequence>
<dbReference type="EMBL" id="VYXP01000002">
    <property type="protein sequence ID" value="KAA9133150.1"/>
    <property type="molecule type" value="Genomic_DNA"/>
</dbReference>
<keyword evidence="2" id="KW-0238">DNA-binding</keyword>
<dbReference type="RefSeq" id="WP_150862711.1">
    <property type="nucleotide sequence ID" value="NZ_VYXP01000002.1"/>
</dbReference>
<dbReference type="InterPro" id="IPR013432">
    <property type="entry name" value="Doc_partner"/>
</dbReference>
<dbReference type="Proteomes" id="UP000325372">
    <property type="component" value="Unassembled WGS sequence"/>
</dbReference>
<evidence type="ECO:0000259" key="1">
    <source>
        <dbReference type="SMART" id="SM00966"/>
    </source>
</evidence>
<dbReference type="AlphaFoldDB" id="A0A5N0TDU9"/>
<reference evidence="2 3" key="1">
    <citation type="submission" date="2019-09" db="EMBL/GenBank/DDBJ databases">
        <title>Wenzhouxiangella sp. Genome sequencing and assembly.</title>
        <authorList>
            <person name="Zhang R."/>
        </authorList>
    </citation>
    <scope>NUCLEOTIDE SEQUENCE [LARGE SCALE GENOMIC DNA]</scope>
    <source>
        <strain evidence="2 3">W260</strain>
    </source>
</reference>
<dbReference type="GO" id="GO:0003677">
    <property type="term" value="F:DNA binding"/>
    <property type="evidence" value="ECO:0007669"/>
    <property type="project" value="UniProtKB-KW"/>
</dbReference>
<accession>A0A5N0TDU9</accession>
<evidence type="ECO:0000313" key="2">
    <source>
        <dbReference type="EMBL" id="KAA9133150.1"/>
    </source>
</evidence>
<name>A0A5N0TDU9_9GAMM</name>
<dbReference type="SMART" id="SM00966">
    <property type="entry name" value="SpoVT_AbrB"/>
    <property type="match status" value="1"/>
</dbReference>
<dbReference type="InterPro" id="IPR007159">
    <property type="entry name" value="SpoVT-AbrB_dom"/>
</dbReference>
<proteinExistence type="predicted"/>
<dbReference type="Gene3D" id="2.10.260.10">
    <property type="match status" value="1"/>
</dbReference>
<dbReference type="InterPro" id="IPR037914">
    <property type="entry name" value="SpoVT-AbrB_sf"/>
</dbReference>
<dbReference type="Pfam" id="PF04014">
    <property type="entry name" value="MazE_antitoxin"/>
    <property type="match status" value="1"/>
</dbReference>
<feature type="domain" description="SpoVT-AbrB" evidence="1">
    <location>
        <begin position="8"/>
        <end position="53"/>
    </location>
</feature>
<dbReference type="SUPFAM" id="SSF89447">
    <property type="entry name" value="AbrB/MazE/MraZ-like"/>
    <property type="match status" value="1"/>
</dbReference>
<protein>
    <submittedName>
        <fullName evidence="2">AbrB/MazE/SpoVT family DNA-binding domain-containing protein</fullName>
    </submittedName>
</protein>
<gene>
    <name evidence="2" type="ORF">F3N42_01970</name>
</gene>
<dbReference type="NCBIfam" id="TIGR02609">
    <property type="entry name" value="doc_partner"/>
    <property type="match status" value="1"/>
</dbReference>
<evidence type="ECO:0000313" key="3">
    <source>
        <dbReference type="Proteomes" id="UP000325372"/>
    </source>
</evidence>
<organism evidence="2 3">
    <name type="scientific">Marinihelvus fidelis</name>
    <dbReference type="NCBI Taxonomy" id="2613842"/>
    <lineage>
        <taxon>Bacteria</taxon>
        <taxon>Pseudomonadati</taxon>
        <taxon>Pseudomonadota</taxon>
        <taxon>Gammaproteobacteria</taxon>
        <taxon>Chromatiales</taxon>
        <taxon>Wenzhouxiangellaceae</taxon>
        <taxon>Marinihelvus</taxon>
    </lineage>
</organism>
<keyword evidence="3" id="KW-1185">Reference proteome</keyword>